<comment type="domain">
    <text evidence="10">The Q motif is unique to and characteristic of the DEAD box family of RNA helicases and controls ATP binding and hydrolysis.</text>
</comment>
<dbReference type="CDD" id="cd18787">
    <property type="entry name" value="SF2_C_DEAD"/>
    <property type="match status" value="1"/>
</dbReference>
<dbReference type="PROSITE" id="PS00039">
    <property type="entry name" value="DEAD_ATP_HELICASE"/>
    <property type="match status" value="1"/>
</dbReference>
<sequence length="617" mass="68494">MSLFLVNRYLGEEEDGSVSKETLSKALLAKLQKKAKEKQKRHSAKQREPLHEHPAEQVDAQKKRKADVDGGLEPQQHKKRHSETVASCSVEPVEQTNIQHQEEIQSGGSFNYQCSHVIWSVCLHLNVWVADISTITLLPQWLAEPHVIHTDIKNNLISISDVPGLCAQLLKNLHSNGIQHFFPVQAEVIPAILESAQQGLLIGRGGYKPRDICVSAPTGSGKTLSFVIPIIQVLMDRVVCEVRALAVLPTKELAQQVHRVFASYAEGTTLKVVMLAGQKSFAAEQASLSEHRRSLADIVVATPGRLIDHMTKNSGLCLEHLRFLVIDEADRMIDSMHQSWLSQVMGAVYRSRAEPGSVFRRTEAACITSASLSPPQTPLQKLLFSATLTQNPEKLQQLGLHQPRLFSSTYGHADSAAASPTHGHDRFNFPQGLTEYYVPCTMSSKPLLLLHFILRMKLHPVLCFTNSRETALHLLLQLFGGVQAAEFSSQLSPGDRKKTLKEFEQGKIQLLISTDAVARGIDISGVKCVVNYDAPQYIRTYIHRVGRTARAGRTGLAFTFLLRVQEKNFLQMVVKAGSPGIQKQVVKPENLRSMEGQYEKALQKLADVIKVLPQPIC</sequence>
<dbReference type="InterPro" id="IPR014001">
    <property type="entry name" value="Helicase_ATP-bd"/>
</dbReference>
<dbReference type="AlphaFoldDB" id="A0A3Q2V551"/>
<evidence type="ECO:0000313" key="15">
    <source>
        <dbReference type="Proteomes" id="UP000264840"/>
    </source>
</evidence>
<dbReference type="Pfam" id="PF00271">
    <property type="entry name" value="Helicase_C"/>
    <property type="match status" value="1"/>
</dbReference>
<feature type="domain" description="Helicase C-terminal" evidence="13">
    <location>
        <begin position="448"/>
        <end position="592"/>
    </location>
</feature>
<evidence type="ECO:0000256" key="8">
    <source>
        <dbReference type="ARBA" id="ARBA00056648"/>
    </source>
</evidence>
<evidence type="ECO:0000256" key="3">
    <source>
        <dbReference type="ARBA" id="ARBA00022806"/>
    </source>
</evidence>
<dbReference type="GO" id="GO:0005524">
    <property type="term" value="F:ATP binding"/>
    <property type="evidence" value="ECO:0007669"/>
    <property type="project" value="UniProtKB-UniRule"/>
</dbReference>
<organism evidence="14 15">
    <name type="scientific">Haplochromis burtoni</name>
    <name type="common">Burton's mouthbrooder</name>
    <name type="synonym">Chromis burtoni</name>
    <dbReference type="NCBI Taxonomy" id="8153"/>
    <lineage>
        <taxon>Eukaryota</taxon>
        <taxon>Metazoa</taxon>
        <taxon>Chordata</taxon>
        <taxon>Craniata</taxon>
        <taxon>Vertebrata</taxon>
        <taxon>Euteleostomi</taxon>
        <taxon>Actinopterygii</taxon>
        <taxon>Neopterygii</taxon>
        <taxon>Teleostei</taxon>
        <taxon>Neoteleostei</taxon>
        <taxon>Acanthomorphata</taxon>
        <taxon>Ovalentaria</taxon>
        <taxon>Cichlomorphae</taxon>
        <taxon>Cichliformes</taxon>
        <taxon>Cichlidae</taxon>
        <taxon>African cichlids</taxon>
        <taxon>Pseudocrenilabrinae</taxon>
        <taxon>Haplochromini</taxon>
        <taxon>Haplochromis</taxon>
    </lineage>
</organism>
<evidence type="ECO:0000256" key="9">
    <source>
        <dbReference type="RuleBase" id="RU000492"/>
    </source>
</evidence>
<keyword evidence="4 9" id="KW-0067">ATP-binding</keyword>
<dbReference type="FunFam" id="3.40.50.300:FF:001539">
    <property type="entry name" value="ATP-dependent RNA helicase DDX51"/>
    <property type="match status" value="1"/>
</dbReference>
<dbReference type="Proteomes" id="UP000264840">
    <property type="component" value="Unplaced"/>
</dbReference>
<comment type="function">
    <text evidence="10">RNA helicase.</text>
</comment>
<accession>A0A3Q2V551</accession>
<dbReference type="SMART" id="SM00487">
    <property type="entry name" value="DEXDc"/>
    <property type="match status" value="1"/>
</dbReference>
<dbReference type="PANTHER" id="PTHR24031">
    <property type="entry name" value="RNA HELICASE"/>
    <property type="match status" value="1"/>
</dbReference>
<keyword evidence="15" id="KW-1185">Reference proteome</keyword>
<evidence type="ECO:0000256" key="10">
    <source>
        <dbReference type="RuleBase" id="RU365068"/>
    </source>
</evidence>
<dbReference type="GeneTree" id="ENSGT00550000075141"/>
<feature type="compositionally biased region" description="Basic residues" evidence="11">
    <location>
        <begin position="31"/>
        <end position="44"/>
    </location>
</feature>
<dbReference type="PROSITE" id="PS51194">
    <property type="entry name" value="HELICASE_CTER"/>
    <property type="match status" value="1"/>
</dbReference>
<dbReference type="OMA" id="HEVKAFD"/>
<keyword evidence="1 9" id="KW-0547">Nucleotide-binding</keyword>
<reference evidence="14" key="2">
    <citation type="submission" date="2025-09" db="UniProtKB">
        <authorList>
            <consortium name="Ensembl"/>
        </authorList>
    </citation>
    <scope>IDENTIFICATION</scope>
</reference>
<comment type="catalytic activity">
    <reaction evidence="7 10">
        <text>ATP + H2O = ADP + phosphate + H(+)</text>
        <dbReference type="Rhea" id="RHEA:13065"/>
        <dbReference type="ChEBI" id="CHEBI:15377"/>
        <dbReference type="ChEBI" id="CHEBI:15378"/>
        <dbReference type="ChEBI" id="CHEBI:30616"/>
        <dbReference type="ChEBI" id="CHEBI:43474"/>
        <dbReference type="ChEBI" id="CHEBI:456216"/>
        <dbReference type="EC" id="3.6.4.13"/>
    </reaction>
</comment>
<evidence type="ECO:0000256" key="1">
    <source>
        <dbReference type="ARBA" id="ARBA00022741"/>
    </source>
</evidence>
<dbReference type="PROSITE" id="PS51192">
    <property type="entry name" value="HELICASE_ATP_BIND_1"/>
    <property type="match status" value="1"/>
</dbReference>
<dbReference type="GO" id="GO:0003724">
    <property type="term" value="F:RNA helicase activity"/>
    <property type="evidence" value="ECO:0007669"/>
    <property type="project" value="UniProtKB-EC"/>
</dbReference>
<name>A0A3Q2V551_HAPBU</name>
<dbReference type="Ensembl" id="ENSHBUT00000005933.1">
    <property type="protein sequence ID" value="ENSHBUP00000006072.1"/>
    <property type="gene ID" value="ENSHBUG00000007532.1"/>
</dbReference>
<dbReference type="InterPro" id="IPR000629">
    <property type="entry name" value="RNA-helicase_DEAD-box_CS"/>
</dbReference>
<dbReference type="Pfam" id="PF00270">
    <property type="entry name" value="DEAD"/>
    <property type="match status" value="1"/>
</dbReference>
<feature type="region of interest" description="Disordered" evidence="11">
    <location>
        <begin position="31"/>
        <end position="87"/>
    </location>
</feature>
<evidence type="ECO:0000256" key="5">
    <source>
        <dbReference type="ARBA" id="ARBA00022884"/>
    </source>
</evidence>
<evidence type="ECO:0000256" key="2">
    <source>
        <dbReference type="ARBA" id="ARBA00022801"/>
    </source>
</evidence>
<dbReference type="InterPro" id="IPR027417">
    <property type="entry name" value="P-loop_NTPase"/>
</dbReference>
<evidence type="ECO:0000256" key="11">
    <source>
        <dbReference type="SAM" id="MobiDB-lite"/>
    </source>
</evidence>
<dbReference type="Gene3D" id="3.40.50.300">
    <property type="entry name" value="P-loop containing nucleotide triphosphate hydrolases"/>
    <property type="match status" value="2"/>
</dbReference>
<evidence type="ECO:0000259" key="13">
    <source>
        <dbReference type="PROSITE" id="PS51194"/>
    </source>
</evidence>
<dbReference type="CDD" id="cd17956">
    <property type="entry name" value="DEADc_DDX51"/>
    <property type="match status" value="1"/>
</dbReference>
<dbReference type="InterPro" id="IPR001650">
    <property type="entry name" value="Helicase_C-like"/>
</dbReference>
<evidence type="ECO:0000259" key="12">
    <source>
        <dbReference type="PROSITE" id="PS51192"/>
    </source>
</evidence>
<comment type="similarity">
    <text evidence="6">Belongs to the DEAD box helicase family. DDX51/DBP6 subfamily.</text>
</comment>
<evidence type="ECO:0000256" key="4">
    <source>
        <dbReference type="ARBA" id="ARBA00022840"/>
    </source>
</evidence>
<dbReference type="GO" id="GO:0016787">
    <property type="term" value="F:hydrolase activity"/>
    <property type="evidence" value="ECO:0007669"/>
    <property type="project" value="UniProtKB-KW"/>
</dbReference>
<feature type="domain" description="Helicase ATP-binding" evidence="12">
    <location>
        <begin position="203"/>
        <end position="406"/>
    </location>
</feature>
<comment type="function">
    <text evidence="8">ATP-binding RNA helicase involved in the biogenesis of 60S ribosomal subunits.</text>
</comment>
<keyword evidence="2 9" id="KW-0378">Hydrolase</keyword>
<keyword evidence="5 10" id="KW-0694">RNA-binding</keyword>
<dbReference type="SMART" id="SM00490">
    <property type="entry name" value="HELICc"/>
    <property type="match status" value="1"/>
</dbReference>
<dbReference type="GO" id="GO:0003723">
    <property type="term" value="F:RNA binding"/>
    <property type="evidence" value="ECO:0007669"/>
    <property type="project" value="UniProtKB-UniRule"/>
</dbReference>
<protein>
    <recommendedName>
        <fullName evidence="10">ATP-dependent RNA helicase</fullName>
        <ecNumber evidence="10">3.6.4.13</ecNumber>
    </recommendedName>
</protein>
<dbReference type="InterPro" id="IPR011545">
    <property type="entry name" value="DEAD/DEAH_box_helicase_dom"/>
</dbReference>
<evidence type="ECO:0000313" key="14">
    <source>
        <dbReference type="Ensembl" id="ENSHBUP00000006072.1"/>
    </source>
</evidence>
<dbReference type="SUPFAM" id="SSF52540">
    <property type="entry name" value="P-loop containing nucleoside triphosphate hydrolases"/>
    <property type="match status" value="1"/>
</dbReference>
<feature type="compositionally biased region" description="Basic and acidic residues" evidence="11">
    <location>
        <begin position="45"/>
        <end position="61"/>
    </location>
</feature>
<reference evidence="14" key="1">
    <citation type="submission" date="2025-08" db="UniProtKB">
        <authorList>
            <consortium name="Ensembl"/>
        </authorList>
    </citation>
    <scope>IDENTIFICATION</scope>
</reference>
<proteinExistence type="inferred from homology"/>
<evidence type="ECO:0000256" key="6">
    <source>
        <dbReference type="ARBA" id="ARBA00038200"/>
    </source>
</evidence>
<evidence type="ECO:0000256" key="7">
    <source>
        <dbReference type="ARBA" id="ARBA00047984"/>
    </source>
</evidence>
<keyword evidence="3 9" id="KW-0347">Helicase</keyword>
<dbReference type="EC" id="3.6.4.13" evidence="10"/>